<feature type="signal peptide" evidence="2">
    <location>
        <begin position="1"/>
        <end position="19"/>
    </location>
</feature>
<evidence type="ECO:0000313" key="5">
    <source>
        <dbReference type="Proteomes" id="UP001152797"/>
    </source>
</evidence>
<keyword evidence="2" id="KW-0732">Signal</keyword>
<evidence type="ECO:0000256" key="1">
    <source>
        <dbReference type="SAM" id="MobiDB-lite"/>
    </source>
</evidence>
<name>A0A9P1C8A8_9DINO</name>
<evidence type="ECO:0000313" key="3">
    <source>
        <dbReference type="EMBL" id="CAI3986620.1"/>
    </source>
</evidence>
<reference evidence="4 5" key="2">
    <citation type="submission" date="2024-05" db="EMBL/GenBank/DDBJ databases">
        <authorList>
            <person name="Chen Y."/>
            <person name="Shah S."/>
            <person name="Dougan E. K."/>
            <person name="Thang M."/>
            <person name="Chan C."/>
        </authorList>
    </citation>
    <scope>NUCLEOTIDE SEQUENCE [LARGE SCALE GENOMIC DNA]</scope>
</reference>
<dbReference type="AlphaFoldDB" id="A0A9P1C8A8"/>
<feature type="region of interest" description="Disordered" evidence="1">
    <location>
        <begin position="27"/>
        <end position="49"/>
    </location>
</feature>
<gene>
    <name evidence="3" type="ORF">C1SCF055_LOCUS13963</name>
</gene>
<protein>
    <submittedName>
        <fullName evidence="3">Uncharacterized protein</fullName>
    </submittedName>
</protein>
<dbReference type="EMBL" id="CAMXCT010001098">
    <property type="protein sequence ID" value="CAI3986620.1"/>
    <property type="molecule type" value="Genomic_DNA"/>
</dbReference>
<sequence length="154" mass="16373">MLVGWLAGWLVAWLVLVQCDPAKTNRPQLHPGQPLAQPHQSSPLRSSAVAPNGKATAAWCNLAAAREDARGNITVKALEVISDDMAVEAEMGVDFSRAVKVGASGGEAKKVEELCSVSCGTGEKKSAVFLRKSEPARNMRCFVKCAWEKPASIG</sequence>
<dbReference type="Proteomes" id="UP001152797">
    <property type="component" value="Unassembled WGS sequence"/>
</dbReference>
<keyword evidence="5" id="KW-1185">Reference proteome</keyword>
<proteinExistence type="predicted"/>
<dbReference type="EMBL" id="CAMXCT020001098">
    <property type="protein sequence ID" value="CAL1139995.1"/>
    <property type="molecule type" value="Genomic_DNA"/>
</dbReference>
<feature type="chain" id="PRO_5043270195" evidence="2">
    <location>
        <begin position="20"/>
        <end position="154"/>
    </location>
</feature>
<dbReference type="EMBL" id="CAMXCT030001098">
    <property type="protein sequence ID" value="CAL4773932.1"/>
    <property type="molecule type" value="Genomic_DNA"/>
</dbReference>
<accession>A0A9P1C8A8</accession>
<evidence type="ECO:0000256" key="2">
    <source>
        <dbReference type="SAM" id="SignalP"/>
    </source>
</evidence>
<reference evidence="3" key="1">
    <citation type="submission" date="2022-10" db="EMBL/GenBank/DDBJ databases">
        <authorList>
            <person name="Chen Y."/>
            <person name="Dougan E. K."/>
            <person name="Chan C."/>
            <person name="Rhodes N."/>
            <person name="Thang M."/>
        </authorList>
    </citation>
    <scope>NUCLEOTIDE SEQUENCE</scope>
</reference>
<organism evidence="3">
    <name type="scientific">Cladocopium goreaui</name>
    <dbReference type="NCBI Taxonomy" id="2562237"/>
    <lineage>
        <taxon>Eukaryota</taxon>
        <taxon>Sar</taxon>
        <taxon>Alveolata</taxon>
        <taxon>Dinophyceae</taxon>
        <taxon>Suessiales</taxon>
        <taxon>Symbiodiniaceae</taxon>
        <taxon>Cladocopium</taxon>
    </lineage>
</organism>
<comment type="caution">
    <text evidence="3">The sequence shown here is derived from an EMBL/GenBank/DDBJ whole genome shotgun (WGS) entry which is preliminary data.</text>
</comment>
<evidence type="ECO:0000313" key="4">
    <source>
        <dbReference type="EMBL" id="CAL4773932.1"/>
    </source>
</evidence>